<keyword evidence="2" id="KW-0808">Transferase</keyword>
<dbReference type="PANTHER" id="PTHR46015">
    <property type="entry name" value="ZGC:172121"/>
    <property type="match status" value="1"/>
</dbReference>
<dbReference type="EMBL" id="BTSX01000006">
    <property type="protein sequence ID" value="GMT06633.1"/>
    <property type="molecule type" value="Genomic_DNA"/>
</dbReference>
<dbReference type="AlphaFoldDB" id="A0AAV5UIV5"/>
<evidence type="ECO:0000256" key="3">
    <source>
        <dbReference type="ARBA" id="ARBA00022723"/>
    </source>
</evidence>
<evidence type="ECO:0000256" key="5">
    <source>
        <dbReference type="ARBA" id="ARBA00034478"/>
    </source>
</evidence>
<evidence type="ECO:0000313" key="9">
    <source>
        <dbReference type="Proteomes" id="UP001432027"/>
    </source>
</evidence>
<evidence type="ECO:0000256" key="1">
    <source>
        <dbReference type="ARBA" id="ARBA00022603"/>
    </source>
</evidence>
<dbReference type="InterPro" id="IPR003726">
    <property type="entry name" value="HCY_dom"/>
</dbReference>
<dbReference type="Gene3D" id="3.20.20.330">
    <property type="entry name" value="Homocysteine-binding-like domain"/>
    <property type="match status" value="1"/>
</dbReference>
<accession>A0AAV5UIV5</accession>
<keyword evidence="1" id="KW-0489">Methyltransferase</keyword>
<name>A0AAV5UIV5_9BILA</name>
<dbReference type="SUPFAM" id="SSF82282">
    <property type="entry name" value="Homocysteine S-methyltransferase"/>
    <property type="match status" value="1"/>
</dbReference>
<feature type="domain" description="Hcy-binding" evidence="7">
    <location>
        <begin position="3"/>
        <end position="192"/>
    </location>
</feature>
<keyword evidence="9" id="KW-1185">Reference proteome</keyword>
<feature type="non-terminal residue" evidence="8">
    <location>
        <position position="192"/>
    </location>
</feature>
<comment type="caution">
    <text evidence="8">The sequence shown here is derived from an EMBL/GenBank/DDBJ whole genome shotgun (WGS) entry which is preliminary data.</text>
</comment>
<proteinExistence type="predicted"/>
<comment type="caution">
    <text evidence="6">Lacks conserved residue(s) required for the propagation of feature annotation.</text>
</comment>
<dbReference type="PROSITE" id="PS50970">
    <property type="entry name" value="HCY"/>
    <property type="match status" value="1"/>
</dbReference>
<keyword evidence="3" id="KW-0479">Metal-binding</keyword>
<dbReference type="GO" id="GO:0008898">
    <property type="term" value="F:S-adenosylmethionine-homocysteine S-methyltransferase activity"/>
    <property type="evidence" value="ECO:0007669"/>
    <property type="project" value="TreeGrafter"/>
</dbReference>
<evidence type="ECO:0000256" key="6">
    <source>
        <dbReference type="PROSITE-ProRule" id="PRU00333"/>
    </source>
</evidence>
<organism evidence="8 9">
    <name type="scientific">Pristionchus entomophagus</name>
    <dbReference type="NCBI Taxonomy" id="358040"/>
    <lineage>
        <taxon>Eukaryota</taxon>
        <taxon>Metazoa</taxon>
        <taxon>Ecdysozoa</taxon>
        <taxon>Nematoda</taxon>
        <taxon>Chromadorea</taxon>
        <taxon>Rhabditida</taxon>
        <taxon>Rhabditina</taxon>
        <taxon>Diplogasteromorpha</taxon>
        <taxon>Diplogasteroidea</taxon>
        <taxon>Neodiplogasteridae</taxon>
        <taxon>Pristionchus</taxon>
    </lineage>
</organism>
<dbReference type="GO" id="GO:0009086">
    <property type="term" value="P:methionine biosynthetic process"/>
    <property type="evidence" value="ECO:0007669"/>
    <property type="project" value="TreeGrafter"/>
</dbReference>
<feature type="non-terminal residue" evidence="8">
    <location>
        <position position="1"/>
    </location>
</feature>
<dbReference type="InterPro" id="IPR036589">
    <property type="entry name" value="HCY_dom_sf"/>
</dbReference>
<protein>
    <recommendedName>
        <fullName evidence="7">Hcy-binding domain-containing protein</fullName>
    </recommendedName>
</protein>
<dbReference type="GO" id="GO:0046872">
    <property type="term" value="F:metal ion binding"/>
    <property type="evidence" value="ECO:0007669"/>
    <property type="project" value="UniProtKB-KW"/>
</dbReference>
<evidence type="ECO:0000256" key="4">
    <source>
        <dbReference type="ARBA" id="ARBA00022833"/>
    </source>
</evidence>
<dbReference type="Proteomes" id="UP001432027">
    <property type="component" value="Unassembled WGS sequence"/>
</dbReference>
<evidence type="ECO:0000256" key="2">
    <source>
        <dbReference type="ARBA" id="ARBA00022679"/>
    </source>
</evidence>
<dbReference type="PANTHER" id="PTHR46015:SF1">
    <property type="entry name" value="HOMOCYSTEINE S-METHYLTRANSFERASE-LIKE ISOFORM 1"/>
    <property type="match status" value="1"/>
</dbReference>
<sequence>LKIWLDEKREKSELALLDGSFSTELQRTGVQFEDHPGWTAYANFDCIDKVRVVYEVWMKLGCEIITTNTYHHSIDLLRPCNGEEEIVSAFQNAVNAAHDARSATNNDQKVRILVSIGSYATKLRDGSEYTGAYAATTPAELVRSHTKTEIDSVNCCIFPGIIFETIPTMKDVEAIIERSQKLDDVIVSLSLN</sequence>
<dbReference type="GO" id="GO:0032259">
    <property type="term" value="P:methylation"/>
    <property type="evidence" value="ECO:0007669"/>
    <property type="project" value="UniProtKB-KW"/>
</dbReference>
<comment type="pathway">
    <text evidence="5">Amino-acid biosynthesis; L-methionine biosynthesis via de novo pathway.</text>
</comment>
<evidence type="ECO:0000259" key="7">
    <source>
        <dbReference type="PROSITE" id="PS50970"/>
    </source>
</evidence>
<evidence type="ECO:0000313" key="8">
    <source>
        <dbReference type="EMBL" id="GMT06633.1"/>
    </source>
</evidence>
<dbReference type="Pfam" id="PF02574">
    <property type="entry name" value="S-methyl_trans"/>
    <property type="match status" value="1"/>
</dbReference>
<keyword evidence="4" id="KW-0862">Zinc</keyword>
<gene>
    <name evidence="8" type="ORF">PENTCL1PPCAC_28807</name>
</gene>
<reference evidence="8" key="1">
    <citation type="submission" date="2023-10" db="EMBL/GenBank/DDBJ databases">
        <title>Genome assembly of Pristionchus species.</title>
        <authorList>
            <person name="Yoshida K."/>
            <person name="Sommer R.J."/>
        </authorList>
    </citation>
    <scope>NUCLEOTIDE SEQUENCE</scope>
    <source>
        <strain evidence="8">RS0144</strain>
    </source>
</reference>
<dbReference type="InterPro" id="IPR051486">
    <property type="entry name" value="Hcy_S-methyltransferase"/>
</dbReference>
<dbReference type="GO" id="GO:0033528">
    <property type="term" value="P:S-methylmethionine cycle"/>
    <property type="evidence" value="ECO:0007669"/>
    <property type="project" value="TreeGrafter"/>
</dbReference>